<name>A0A367LJL8_9HYPO</name>
<dbReference type="EMBL" id="LKCN02000004">
    <property type="protein sequence ID" value="RCI14462.1"/>
    <property type="molecule type" value="Genomic_DNA"/>
</dbReference>
<feature type="compositionally biased region" description="Gly residues" evidence="1">
    <location>
        <begin position="207"/>
        <end position="220"/>
    </location>
</feature>
<feature type="compositionally biased region" description="Low complexity" evidence="1">
    <location>
        <begin position="229"/>
        <end position="243"/>
    </location>
</feature>
<reference evidence="2 3" key="1">
    <citation type="journal article" date="2015" name="BMC Genomics">
        <title>Insights from the genome of Ophiocordyceps polyrhachis-furcata to pathogenicity and host specificity in insect fungi.</title>
        <authorList>
            <person name="Wichadakul D."/>
            <person name="Kobmoo N."/>
            <person name="Ingsriswang S."/>
            <person name="Tangphatsornruang S."/>
            <person name="Chantasingh D."/>
            <person name="Luangsa-ard J.J."/>
            <person name="Eurwilaichitr L."/>
        </authorList>
    </citation>
    <scope>NUCLEOTIDE SEQUENCE [LARGE SCALE GENOMIC DNA]</scope>
    <source>
        <strain evidence="2 3">BCC 54312</strain>
    </source>
</reference>
<sequence>MDRSMELGVFIRGTSAQTAPTPSSPLAPGRGVGAVPGAVSGANGGAINVFFPSAVGPMVGTPLAGATAGRTRLQVRCADAASCNQEFNNALVEFDGRTWSSRGGPVSYDCQLSATPTAPTQCRIGTGGTLSTVPNRVFPVQLSAAAGGGVVAPGLGGGTRGGVGVAPPGLTTPPQPGVGGTRPIGGGGGGGGGVNPPATVRPTPPLGGVGGGGAETGAGFGADDDPDDILLGGSSRRGAASSCRPPPSVSLVLAAVGLVLAVYEPGLR</sequence>
<keyword evidence="3" id="KW-1185">Reference proteome</keyword>
<organism evidence="2 3">
    <name type="scientific">Ophiocordyceps polyrhachis-furcata BCC 54312</name>
    <dbReference type="NCBI Taxonomy" id="1330021"/>
    <lineage>
        <taxon>Eukaryota</taxon>
        <taxon>Fungi</taxon>
        <taxon>Dikarya</taxon>
        <taxon>Ascomycota</taxon>
        <taxon>Pezizomycotina</taxon>
        <taxon>Sordariomycetes</taxon>
        <taxon>Hypocreomycetidae</taxon>
        <taxon>Hypocreales</taxon>
        <taxon>Ophiocordycipitaceae</taxon>
        <taxon>Ophiocordyceps</taxon>
    </lineage>
</organism>
<evidence type="ECO:0000313" key="3">
    <source>
        <dbReference type="Proteomes" id="UP000253664"/>
    </source>
</evidence>
<dbReference type="AlphaFoldDB" id="A0A367LJL8"/>
<feature type="region of interest" description="Disordered" evidence="1">
    <location>
        <begin position="167"/>
        <end position="247"/>
    </location>
</feature>
<accession>A0A367LJL8</accession>
<evidence type="ECO:0000256" key="1">
    <source>
        <dbReference type="SAM" id="MobiDB-lite"/>
    </source>
</evidence>
<comment type="caution">
    <text evidence="2">The sequence shown here is derived from an EMBL/GenBank/DDBJ whole genome shotgun (WGS) entry which is preliminary data.</text>
</comment>
<protein>
    <submittedName>
        <fullName evidence="2">Uncharacterized protein</fullName>
    </submittedName>
</protein>
<feature type="compositionally biased region" description="Gly residues" evidence="1">
    <location>
        <begin position="177"/>
        <end position="194"/>
    </location>
</feature>
<gene>
    <name evidence="2" type="ORF">L249_6104</name>
</gene>
<dbReference type="OrthoDB" id="4927864at2759"/>
<evidence type="ECO:0000313" key="2">
    <source>
        <dbReference type="EMBL" id="RCI14462.1"/>
    </source>
</evidence>
<proteinExistence type="predicted"/>
<dbReference type="Proteomes" id="UP000253664">
    <property type="component" value="Unassembled WGS sequence"/>
</dbReference>